<accession>C0QHI6</accession>
<keyword evidence="2" id="KW-1185">Reference proteome</keyword>
<sequence>MDSFFKRENCPTEGYIAGHQNCYQIATNLKNIRVEQEGLKKNRNLKTAENKGLQTLNKKIIYNKNKPLSDRHGRSQQFKPARAYHKKLRVYGIFRRPFFDSGPCFKNNLFKSACFCRSIP</sequence>
<dbReference type="EMBL" id="CP001087">
    <property type="protein sequence ID" value="ACN17845.1"/>
    <property type="molecule type" value="Genomic_DNA"/>
</dbReference>
<gene>
    <name evidence="1" type="ordered locus">HRM2_47960</name>
</gene>
<name>C0QHI6_DESAH</name>
<dbReference type="AlphaFoldDB" id="C0QHI6"/>
<evidence type="ECO:0000313" key="2">
    <source>
        <dbReference type="Proteomes" id="UP000000442"/>
    </source>
</evidence>
<dbReference type="Proteomes" id="UP000000442">
    <property type="component" value="Chromosome"/>
</dbReference>
<dbReference type="HOGENOM" id="CLU_2045856_0_0_7"/>
<organism evidence="1 2">
    <name type="scientific">Desulforapulum autotrophicum (strain ATCC 43914 / DSM 3382 / VKM B-1955 / HRM2)</name>
    <name type="common">Desulfobacterium autotrophicum</name>
    <dbReference type="NCBI Taxonomy" id="177437"/>
    <lineage>
        <taxon>Bacteria</taxon>
        <taxon>Pseudomonadati</taxon>
        <taxon>Thermodesulfobacteriota</taxon>
        <taxon>Desulfobacteria</taxon>
        <taxon>Desulfobacterales</taxon>
        <taxon>Desulfobacteraceae</taxon>
        <taxon>Desulforapulum</taxon>
    </lineage>
</organism>
<protein>
    <submittedName>
        <fullName evidence="1">Uncharacterized protein</fullName>
    </submittedName>
</protein>
<reference evidence="1 2" key="1">
    <citation type="journal article" date="2009" name="Environ. Microbiol.">
        <title>Genome sequence of Desulfobacterium autotrophicum HRM2, a marine sulfate reducer oxidizing organic carbon completely to carbon dioxide.</title>
        <authorList>
            <person name="Strittmatter A.W."/>
            <person name="Liesegang H."/>
            <person name="Rabus R."/>
            <person name="Decker I."/>
            <person name="Amann J."/>
            <person name="Andres S."/>
            <person name="Henne A."/>
            <person name="Fricke W.F."/>
            <person name="Martinez-Arias R."/>
            <person name="Bartels D."/>
            <person name="Goesmann A."/>
            <person name="Krause L."/>
            <person name="Puehler A."/>
            <person name="Klenk H.P."/>
            <person name="Richter M."/>
            <person name="Schuler M."/>
            <person name="Gloeckner F.O."/>
            <person name="Meyerdierks A."/>
            <person name="Gottschalk G."/>
            <person name="Amann R."/>
        </authorList>
    </citation>
    <scope>NUCLEOTIDE SEQUENCE [LARGE SCALE GENOMIC DNA]</scope>
    <source>
        <strain evidence="2">ATCC 43914 / DSM 3382 / HRM2</strain>
    </source>
</reference>
<dbReference type="RefSeq" id="WP_015906555.1">
    <property type="nucleotide sequence ID" value="NC_012108.1"/>
</dbReference>
<dbReference type="KEGG" id="dat:HRM2_47960"/>
<evidence type="ECO:0000313" key="1">
    <source>
        <dbReference type="EMBL" id="ACN17845.1"/>
    </source>
</evidence>
<proteinExistence type="predicted"/>